<gene>
    <name evidence="1" type="ORF">B1P95_12915</name>
</gene>
<proteinExistence type="predicted"/>
<evidence type="ECO:0000313" key="1">
    <source>
        <dbReference type="EMBL" id="OOL80092.1"/>
    </source>
</evidence>
<reference evidence="1 2" key="1">
    <citation type="submission" date="2017-02" db="EMBL/GenBank/DDBJ databases">
        <title>Clonality and virulence of isolates of VRE in Hematopoietic Stem Cell Transplanted (HSCT) patients.</title>
        <authorList>
            <person name="Marchi A.P."/>
            <person name="Martins R.C."/>
            <person name="Marie S.K."/>
            <person name="Levin A.S."/>
            <person name="Costa S.F."/>
        </authorList>
    </citation>
    <scope>NUCLEOTIDE SEQUENCE [LARGE SCALE GENOMIC DNA]</scope>
    <source>
        <strain evidence="1 2">LIM1759</strain>
    </source>
</reference>
<sequence>MCTLWLSNDLIIITFRVIYVLQKTKDWRKQQMSEYRIIYISDEDGGEVEGCGYTATMVMMRSETSWNLPAAS</sequence>
<accession>A0A1L4D6I7</accession>
<dbReference type="AlphaFoldDB" id="A0A1L4D6I7"/>
<dbReference type="RefSeq" id="WP_033629829.1">
    <property type="nucleotide sequence ID" value="NZ_QOJA01000427.1"/>
</dbReference>
<comment type="caution">
    <text evidence="1">The sequence shown here is derived from an EMBL/GenBank/DDBJ whole genome shotgun (WGS) entry which is preliminary data.</text>
</comment>
<dbReference type="EMBL" id="MVGJ01000091">
    <property type="protein sequence ID" value="OOL80092.1"/>
    <property type="molecule type" value="Genomic_DNA"/>
</dbReference>
<evidence type="ECO:0000313" key="2">
    <source>
        <dbReference type="Proteomes" id="UP000191171"/>
    </source>
</evidence>
<dbReference type="Proteomes" id="UP000191171">
    <property type="component" value="Unassembled WGS sequence"/>
</dbReference>
<name>A0A1L4D6I7_ENTFC</name>
<protein>
    <submittedName>
        <fullName evidence="1">Uncharacterized protein</fullName>
    </submittedName>
</protein>
<organism evidence="1 2">
    <name type="scientific">Enterococcus faecium</name>
    <name type="common">Streptococcus faecium</name>
    <dbReference type="NCBI Taxonomy" id="1352"/>
    <lineage>
        <taxon>Bacteria</taxon>
        <taxon>Bacillati</taxon>
        <taxon>Bacillota</taxon>
        <taxon>Bacilli</taxon>
        <taxon>Lactobacillales</taxon>
        <taxon>Enterococcaceae</taxon>
        <taxon>Enterococcus</taxon>
    </lineage>
</organism>